<dbReference type="InterPro" id="IPR003395">
    <property type="entry name" value="RecF/RecN/SMC_N"/>
</dbReference>
<dbReference type="Gene3D" id="3.40.50.300">
    <property type="entry name" value="P-loop containing nucleotide triphosphate hydrolases"/>
    <property type="match status" value="1"/>
</dbReference>
<gene>
    <name evidence="3" type="ORF">METZ01_LOCUS143808</name>
</gene>
<dbReference type="Pfam" id="PF02463">
    <property type="entry name" value="SMC_N"/>
    <property type="match status" value="1"/>
</dbReference>
<feature type="non-terminal residue" evidence="3">
    <location>
        <position position="683"/>
    </location>
</feature>
<dbReference type="EMBL" id="UINC01022073">
    <property type="protein sequence ID" value="SVA90954.1"/>
    <property type="molecule type" value="Genomic_DNA"/>
</dbReference>
<reference evidence="3" key="1">
    <citation type="submission" date="2018-05" db="EMBL/GenBank/DDBJ databases">
        <authorList>
            <person name="Lanie J.A."/>
            <person name="Ng W.-L."/>
            <person name="Kazmierczak K.M."/>
            <person name="Andrzejewski T.M."/>
            <person name="Davidsen T.M."/>
            <person name="Wayne K.J."/>
            <person name="Tettelin H."/>
            <person name="Glass J.I."/>
            <person name="Rusch D."/>
            <person name="Podicherti R."/>
            <person name="Tsui H.-C.T."/>
            <person name="Winkler M.E."/>
        </authorList>
    </citation>
    <scope>NUCLEOTIDE SEQUENCE</scope>
</reference>
<organism evidence="3">
    <name type="scientific">marine metagenome</name>
    <dbReference type="NCBI Taxonomy" id="408172"/>
    <lineage>
        <taxon>unclassified sequences</taxon>
        <taxon>metagenomes</taxon>
        <taxon>ecological metagenomes</taxon>
    </lineage>
</organism>
<feature type="domain" description="RecF/RecN/SMC N-terminal" evidence="2">
    <location>
        <begin position="5"/>
        <end position="120"/>
    </location>
</feature>
<protein>
    <recommendedName>
        <fullName evidence="2">RecF/RecN/SMC N-terminal domain-containing protein</fullName>
    </recommendedName>
</protein>
<feature type="non-terminal residue" evidence="3">
    <location>
        <position position="1"/>
    </location>
</feature>
<dbReference type="PANTHER" id="PTHR43977">
    <property type="entry name" value="STRUCTURAL MAINTENANCE OF CHROMOSOMES PROTEIN 3"/>
    <property type="match status" value="1"/>
</dbReference>
<feature type="coiled-coil region" evidence="1">
    <location>
        <begin position="233"/>
        <end position="260"/>
    </location>
</feature>
<dbReference type="SUPFAM" id="SSF52540">
    <property type="entry name" value="P-loop containing nucleoside triphosphate hydrolases"/>
    <property type="match status" value="1"/>
</dbReference>
<keyword evidence="1" id="KW-0175">Coiled coil</keyword>
<evidence type="ECO:0000259" key="2">
    <source>
        <dbReference type="Pfam" id="PF02463"/>
    </source>
</evidence>
<feature type="coiled-coil region" evidence="1">
    <location>
        <begin position="644"/>
        <end position="678"/>
    </location>
</feature>
<dbReference type="AlphaFoldDB" id="A0A381ZPA9"/>
<feature type="coiled-coil region" evidence="1">
    <location>
        <begin position="152"/>
        <end position="193"/>
    </location>
</feature>
<name>A0A381ZPA9_9ZZZZ</name>
<proteinExistence type="predicted"/>
<feature type="coiled-coil region" evidence="1">
    <location>
        <begin position="310"/>
        <end position="421"/>
    </location>
</feature>
<dbReference type="InterPro" id="IPR027417">
    <property type="entry name" value="P-loop_NTPase"/>
</dbReference>
<evidence type="ECO:0000256" key="1">
    <source>
        <dbReference type="SAM" id="Coils"/>
    </source>
</evidence>
<accession>A0A381ZPA9</accession>
<evidence type="ECO:0000313" key="3">
    <source>
        <dbReference type="EMBL" id="SVA90954.1"/>
    </source>
</evidence>
<sequence length="683" mass="77683">VITVPADFTGIVGPNGCGKSNVIDAVRWVMGEISARNLRGENMSDVIFNGSAVRKPVGKASVELVFDNSEGTAPGNYAAFSEIAVKRTLSRDGTSEYIINRSRCRRRDITDLFRGTGLGHRSYSIIEQGMVSRIVEARPEDLRAFVEEAAGISRYKDRRRETETRIRHTRENLDRVEDIRGELGAQLRRLQRQSQAARRYRRLKDEERQITGQLLGVRYRVMKERSTGQARRISEEQNRVESELAEQRSLERQAEEIRSEQVESQSQVNEIQGEFYSVGADVASVEQKIEHTRETEQQQRGELDRLTVSLAEIAAQLEQDTLECRELEEKLGHSDVLRTESAARLRDIQERLAEHEQRLEDWQERWHEFTQRAAEPARDQEVQQTRIGQLESVDLKLQERLARLDDENMKLLEEEETLDVESARGAVRQQDEIARQKSSELQRLVDELANGRKAEEELVYTVDTGRQGMHAKTSRLETLEDLQETALRQDDDYRSWLEKRGLSHAPRLTAEINVADGWEIAADAVLGNRLAGLGVGSLENTVADETALPTSDLFFIESRGSSVPVTPANDTLLSKLHCKRYDFQPLLAGIYVAETLSQAMARRPELATYECVVTRCGTVIGQNWIRAPRGHADQAGLLAREEEIEQLRSEVSRLVIATAELEQELNQAREMVRFAEQQQQTLQ</sequence>